<evidence type="ECO:0000313" key="1">
    <source>
        <dbReference type="EMBL" id="NPD92873.1"/>
    </source>
</evidence>
<proteinExistence type="predicted"/>
<gene>
    <name evidence="1" type="ORF">HPS56_11085</name>
</gene>
<protein>
    <submittedName>
        <fullName evidence="1">Uncharacterized protein</fullName>
    </submittedName>
</protein>
<organism evidence="1 2">
    <name type="scientific">Xylanibacter muris</name>
    <dbReference type="NCBI Taxonomy" id="2736290"/>
    <lineage>
        <taxon>Bacteria</taxon>
        <taxon>Pseudomonadati</taxon>
        <taxon>Bacteroidota</taxon>
        <taxon>Bacteroidia</taxon>
        <taxon>Bacteroidales</taxon>
        <taxon>Prevotellaceae</taxon>
        <taxon>Xylanibacter</taxon>
    </lineage>
</organism>
<name>A0ABX2ANR9_9BACT</name>
<accession>A0ABX2ANR9</accession>
<evidence type="ECO:0000313" key="2">
    <source>
        <dbReference type="Proteomes" id="UP000714420"/>
    </source>
</evidence>
<dbReference type="EMBL" id="JABKKF010000012">
    <property type="protein sequence ID" value="NPD92873.1"/>
    <property type="molecule type" value="Genomic_DNA"/>
</dbReference>
<comment type="caution">
    <text evidence="1">The sequence shown here is derived from an EMBL/GenBank/DDBJ whole genome shotgun (WGS) entry which is preliminary data.</text>
</comment>
<reference evidence="1 2" key="1">
    <citation type="submission" date="2020-05" db="EMBL/GenBank/DDBJ databases">
        <title>Distinct polysaccharide utilization as determinants for interspecies competition between intestinal Prevotella spp.</title>
        <authorList>
            <person name="Galvez E.J.C."/>
            <person name="Iljazovic A."/>
            <person name="Strowig T."/>
        </authorList>
    </citation>
    <scope>NUCLEOTIDE SEQUENCE [LARGE SCALE GENOMIC DNA]</scope>
    <source>
        <strain evidence="1 2">PMUR</strain>
    </source>
</reference>
<keyword evidence="2" id="KW-1185">Reference proteome</keyword>
<dbReference type="RefSeq" id="WP_172276472.1">
    <property type="nucleotide sequence ID" value="NZ_CASGMU010000012.1"/>
</dbReference>
<dbReference type="Proteomes" id="UP000714420">
    <property type="component" value="Unassembled WGS sequence"/>
</dbReference>
<sequence length="817" mass="88620">MKKSYFLGLTLLFGVASGYAQKNIASLDDLKEVKAGLENLSDWQKEYDDRQLAIRDYEIEKNKLAPTVVGKDELVVVKFAEGLKSALVDFDNSVHADENDGESVKDKYLWFAVKDGKALVPASKIGNKAVARKASLIVLYDESLKDMLSNTEKSLTFVKVRGYDVTEESKLFVGENTNISSVRLYYIDKKYKREIDASGNTVDKEIIGYNSKLDSKLIETSISVDYDFVKLFAGSVSKLDLPADKESTEPGKDVVNPAIATMQLEINKLISLNDELKKKIDAVKTYNQLNVVSELTIDEAFTLPTLAKGATFNGNNNIIKCKEGFAAANLIGTNEGTISDVVVEGVPLVGTNEGTISDVVAQNCNVVNRNNKDILEVNVKNGRVVINKGTGSHIVSSMDVLALTEKETNEKYNSYTVYGSDGSFASVISNKVATFNNIYSNATLREEFGVNVKAGTVTEGSQNKLYEVKQYSAKNKDGETRLANIESDGSILINRNWSNGENIGEFYYVSNTDAATIFDNAAIGNVKKNVVYTHDGNNWECKLAEVSDGNNSIYVPRAFTAANVNYKRVFNVAAASASTICLPFAVSESALNTMLGVNGKLLQFNKIDENGKTYWFKYVTGGMEANQPYVLKFGESVSSAIFDGLENVTFAATGADKRLDALAQADEAAGASLYGTFEKRTASELENGAKYSIYGFQNGEFVRMTEAVNFKATRAYVRSNTWTDPKAPNAAKSYKMGILDENDNDVTGISSVENAAGEFTVNGGNGAISINADKAQTVKVYTVGGALVKSADVEAGATSLPVSAGMYIVNGNKVVVK</sequence>